<proteinExistence type="predicted"/>
<evidence type="ECO:0000313" key="5">
    <source>
        <dbReference type="Proteomes" id="UP000494256"/>
    </source>
</evidence>
<dbReference type="OrthoDB" id="7319073at2759"/>
<keyword evidence="1" id="KW-1133">Transmembrane helix</keyword>
<name>A0A8S0ZYR5_ARCPL</name>
<feature type="transmembrane region" description="Helical" evidence="1">
    <location>
        <begin position="122"/>
        <end position="140"/>
    </location>
</feature>
<organism evidence="3 5">
    <name type="scientific">Arctia plantaginis</name>
    <name type="common">Wood tiger moth</name>
    <name type="synonym">Phalaena plantaginis</name>
    <dbReference type="NCBI Taxonomy" id="874455"/>
    <lineage>
        <taxon>Eukaryota</taxon>
        <taxon>Metazoa</taxon>
        <taxon>Ecdysozoa</taxon>
        <taxon>Arthropoda</taxon>
        <taxon>Hexapoda</taxon>
        <taxon>Insecta</taxon>
        <taxon>Pterygota</taxon>
        <taxon>Neoptera</taxon>
        <taxon>Endopterygota</taxon>
        <taxon>Lepidoptera</taxon>
        <taxon>Glossata</taxon>
        <taxon>Ditrysia</taxon>
        <taxon>Noctuoidea</taxon>
        <taxon>Erebidae</taxon>
        <taxon>Arctiinae</taxon>
        <taxon>Arctia</taxon>
    </lineage>
</organism>
<feature type="transmembrane region" description="Helical" evidence="1">
    <location>
        <begin position="63"/>
        <end position="84"/>
    </location>
</feature>
<evidence type="ECO:0000313" key="4">
    <source>
        <dbReference type="Proteomes" id="UP000494106"/>
    </source>
</evidence>
<keyword evidence="1" id="KW-0472">Membrane</keyword>
<feature type="transmembrane region" description="Helical" evidence="1">
    <location>
        <begin position="23"/>
        <end position="43"/>
    </location>
</feature>
<evidence type="ECO:0000313" key="2">
    <source>
        <dbReference type="EMBL" id="CAB3239682.1"/>
    </source>
</evidence>
<evidence type="ECO:0000313" key="3">
    <source>
        <dbReference type="EMBL" id="CAB3240221.1"/>
    </source>
</evidence>
<dbReference type="AlphaFoldDB" id="A0A8S0ZYR5"/>
<dbReference type="EMBL" id="CADEBC010000503">
    <property type="protein sequence ID" value="CAB3239682.1"/>
    <property type="molecule type" value="Genomic_DNA"/>
</dbReference>
<accession>A0A8S0ZYR5</accession>
<protein>
    <submittedName>
        <fullName evidence="3">Uncharacterized protein</fullName>
    </submittedName>
</protein>
<evidence type="ECO:0000256" key="1">
    <source>
        <dbReference type="SAM" id="Phobius"/>
    </source>
</evidence>
<gene>
    <name evidence="2" type="ORF">APLA_LOCUS7904</name>
    <name evidence="3" type="ORF">APLA_LOCUS8926</name>
</gene>
<dbReference type="Proteomes" id="UP000494256">
    <property type="component" value="Unassembled WGS sequence"/>
</dbReference>
<dbReference type="Proteomes" id="UP000494106">
    <property type="component" value="Unassembled WGS sequence"/>
</dbReference>
<comment type="caution">
    <text evidence="3">The sequence shown here is derived from an EMBL/GenBank/DDBJ whole genome shotgun (WGS) entry which is preliminary data.</text>
</comment>
<keyword evidence="4" id="KW-1185">Reference proteome</keyword>
<feature type="transmembrane region" description="Helical" evidence="1">
    <location>
        <begin position="96"/>
        <end position="116"/>
    </location>
</feature>
<keyword evidence="1" id="KW-0812">Transmembrane</keyword>
<sequence length="157" mass="18331">MTIIVEESEDAPCSHCDHLRRTFLMIALSAVLPMVFFAALLLITVTSTLEPHVEDTTSIVVEFVFGLLYVQLFVATSILIISFMKRRHPLIKYHYWYFYFHITIMGLFLCSCFIMTAANESYIITGIVFTIGCLYYYVLYTFMKRNKVAWTTLRRAY</sequence>
<dbReference type="EMBL" id="CADEBD010000309">
    <property type="protein sequence ID" value="CAB3240221.1"/>
    <property type="molecule type" value="Genomic_DNA"/>
</dbReference>
<reference evidence="4 5" key="1">
    <citation type="submission" date="2020-04" db="EMBL/GenBank/DDBJ databases">
        <authorList>
            <person name="Wallbank WR R."/>
            <person name="Pardo Diaz C."/>
            <person name="Kozak K."/>
            <person name="Martin S."/>
            <person name="Jiggins C."/>
            <person name="Moest M."/>
            <person name="Warren A I."/>
            <person name="Byers J.R.P. K."/>
            <person name="Montejo-Kovacevich G."/>
            <person name="Yen C E."/>
        </authorList>
    </citation>
    <scope>NUCLEOTIDE SEQUENCE [LARGE SCALE GENOMIC DNA]</scope>
</reference>